<dbReference type="RefSeq" id="WP_269126250.1">
    <property type="nucleotide sequence ID" value="NZ_JAPUBN010000018.1"/>
</dbReference>
<sequence length="87" mass="10252">MKYLYCLTISTFLFLLTACSNQSLYEAIQDNRVNECRNLTYQQEQACLKGVNQRSYEDYNRERGIEESPVTRSNDDLSFSLENTYKN</sequence>
<feature type="signal peptide" evidence="2">
    <location>
        <begin position="1"/>
        <end position="25"/>
    </location>
</feature>
<organism evidence="3 4">
    <name type="scientific">Marinomonas phaeophyticola</name>
    <dbReference type="NCBI Taxonomy" id="3004091"/>
    <lineage>
        <taxon>Bacteria</taxon>
        <taxon>Pseudomonadati</taxon>
        <taxon>Pseudomonadota</taxon>
        <taxon>Gammaproteobacteria</taxon>
        <taxon>Oceanospirillales</taxon>
        <taxon>Oceanospirillaceae</taxon>
        <taxon>Marinomonas</taxon>
    </lineage>
</organism>
<keyword evidence="2" id="KW-0732">Signal</keyword>
<dbReference type="EMBL" id="JAPUBN010000018">
    <property type="protein sequence ID" value="MCZ2722548.1"/>
    <property type="molecule type" value="Genomic_DNA"/>
</dbReference>
<evidence type="ECO:0000313" key="3">
    <source>
        <dbReference type="EMBL" id="MCZ2722548.1"/>
    </source>
</evidence>
<evidence type="ECO:0000256" key="1">
    <source>
        <dbReference type="SAM" id="MobiDB-lite"/>
    </source>
</evidence>
<keyword evidence="4" id="KW-1185">Reference proteome</keyword>
<name>A0ABT4JW60_9GAMM</name>
<evidence type="ECO:0008006" key="5">
    <source>
        <dbReference type="Google" id="ProtNLM"/>
    </source>
</evidence>
<reference evidence="3" key="1">
    <citation type="submission" date="2022-12" db="EMBL/GenBank/DDBJ databases">
        <title>Marinomonas 15G1-11 sp. nov, isolated from marine algae.</title>
        <authorList>
            <person name="Butt M."/>
            <person name="Choi D.G."/>
            <person name="Kim J.M."/>
            <person name="Lee J.K."/>
            <person name="Baek J.H."/>
            <person name="Jeon C.O."/>
        </authorList>
    </citation>
    <scope>NUCLEOTIDE SEQUENCE</scope>
    <source>
        <strain evidence="3">15G1-11</strain>
    </source>
</reference>
<comment type="caution">
    <text evidence="3">The sequence shown here is derived from an EMBL/GenBank/DDBJ whole genome shotgun (WGS) entry which is preliminary data.</text>
</comment>
<evidence type="ECO:0000256" key="2">
    <source>
        <dbReference type="SAM" id="SignalP"/>
    </source>
</evidence>
<gene>
    <name evidence="3" type="ORF">O1D97_13255</name>
</gene>
<feature type="chain" id="PRO_5047215966" description="Lipoprotein" evidence="2">
    <location>
        <begin position="26"/>
        <end position="87"/>
    </location>
</feature>
<dbReference type="PROSITE" id="PS51257">
    <property type="entry name" value="PROKAR_LIPOPROTEIN"/>
    <property type="match status" value="1"/>
</dbReference>
<feature type="compositionally biased region" description="Polar residues" evidence="1">
    <location>
        <begin position="70"/>
        <end position="87"/>
    </location>
</feature>
<feature type="region of interest" description="Disordered" evidence="1">
    <location>
        <begin position="55"/>
        <end position="87"/>
    </location>
</feature>
<feature type="compositionally biased region" description="Basic and acidic residues" evidence="1">
    <location>
        <begin position="55"/>
        <end position="66"/>
    </location>
</feature>
<proteinExistence type="predicted"/>
<protein>
    <recommendedName>
        <fullName evidence="5">Lipoprotein</fullName>
    </recommendedName>
</protein>
<evidence type="ECO:0000313" key="4">
    <source>
        <dbReference type="Proteomes" id="UP001149719"/>
    </source>
</evidence>
<accession>A0ABT4JW60</accession>
<dbReference type="Proteomes" id="UP001149719">
    <property type="component" value="Unassembled WGS sequence"/>
</dbReference>